<dbReference type="Proteomes" id="UP000886998">
    <property type="component" value="Unassembled WGS sequence"/>
</dbReference>
<proteinExistence type="predicted"/>
<sequence length="86" mass="9769">MSLTTKVSTLLEIALRVPPLFLLDAMLNHGHKTTKHSIEKFMEFAITGWNDKNITSSTFLNEWLSPSTIEDIGVNFFSFLINIQGR</sequence>
<accession>A0A8X6IQ36</accession>
<name>A0A8X6IQ36_9ARAC</name>
<reference evidence="1" key="1">
    <citation type="submission" date="2020-08" db="EMBL/GenBank/DDBJ databases">
        <title>Multicomponent nature underlies the extraordinary mechanical properties of spider dragline silk.</title>
        <authorList>
            <person name="Kono N."/>
            <person name="Nakamura H."/>
            <person name="Mori M."/>
            <person name="Yoshida Y."/>
            <person name="Ohtoshi R."/>
            <person name="Malay A.D."/>
            <person name="Moran D.A.P."/>
            <person name="Tomita M."/>
            <person name="Numata K."/>
            <person name="Arakawa K."/>
        </authorList>
    </citation>
    <scope>NUCLEOTIDE SEQUENCE</scope>
</reference>
<evidence type="ECO:0000313" key="1">
    <source>
        <dbReference type="EMBL" id="GFS55363.1"/>
    </source>
</evidence>
<organism evidence="1 2">
    <name type="scientific">Trichonephila inaurata madagascariensis</name>
    <dbReference type="NCBI Taxonomy" id="2747483"/>
    <lineage>
        <taxon>Eukaryota</taxon>
        <taxon>Metazoa</taxon>
        <taxon>Ecdysozoa</taxon>
        <taxon>Arthropoda</taxon>
        <taxon>Chelicerata</taxon>
        <taxon>Arachnida</taxon>
        <taxon>Araneae</taxon>
        <taxon>Araneomorphae</taxon>
        <taxon>Entelegynae</taxon>
        <taxon>Araneoidea</taxon>
        <taxon>Nephilidae</taxon>
        <taxon>Trichonephila</taxon>
        <taxon>Trichonephila inaurata</taxon>
    </lineage>
</organism>
<comment type="caution">
    <text evidence="1">The sequence shown here is derived from an EMBL/GenBank/DDBJ whole genome shotgun (WGS) entry which is preliminary data.</text>
</comment>
<dbReference type="AlphaFoldDB" id="A0A8X6IQ36"/>
<dbReference type="EMBL" id="BMAV01027028">
    <property type="protein sequence ID" value="GFS55363.1"/>
    <property type="molecule type" value="Genomic_DNA"/>
</dbReference>
<dbReference type="OrthoDB" id="4348522at2759"/>
<protein>
    <submittedName>
        <fullName evidence="1">Uncharacterized protein</fullName>
    </submittedName>
</protein>
<evidence type="ECO:0000313" key="2">
    <source>
        <dbReference type="Proteomes" id="UP000886998"/>
    </source>
</evidence>
<gene>
    <name evidence="1" type="ORF">TNIN_419451</name>
</gene>
<keyword evidence="2" id="KW-1185">Reference proteome</keyword>